<dbReference type="InterPro" id="IPR001478">
    <property type="entry name" value="PDZ"/>
</dbReference>
<dbReference type="EMBL" id="FPHF01000089">
    <property type="protein sequence ID" value="SFV65694.1"/>
    <property type="molecule type" value="Genomic_DNA"/>
</dbReference>
<dbReference type="CDD" id="cd00136">
    <property type="entry name" value="PDZ_canonical"/>
    <property type="match status" value="1"/>
</dbReference>
<sequence length="373" mass="42554">MFNLFSSKRTPLQCAKVQTKNFSKTILLQSKAGLLFISIIINNKSYRLLLDTAAFTLFSPQLLEELQCKKTQESVQTLDAFGTQKDMQVYSLDSLEIGGLIFNDFFVICDDFSKNFPLSCLEFDGILGYNLFQNLILDLNFDKKELILSDKLPSTQGYSSTKLLSLNAGVPAFKLQIENKTFEVGIDTGKNDGLMIGDKKFLNYCEQKELQKQRTAGIFSSSFSGLNQFKIINKIGISSFPISYQENAQNMAGTAFLKNFHIIIDFTKRKVYLKKRNEEIKEDFLKSFGFLTFWNKEKKLYISAIVEGSPTYKSRLKIGDMILSINDLDTLNFSQKDYCEFSLLAQKSIFHNTNSVKLTIKRDTKLIQVELNL</sequence>
<protein>
    <recommendedName>
        <fullName evidence="1">PDZ domain-containing protein</fullName>
    </recommendedName>
</protein>
<dbReference type="SUPFAM" id="SSF50156">
    <property type="entry name" value="PDZ domain-like"/>
    <property type="match status" value="1"/>
</dbReference>
<dbReference type="Pfam" id="PF00595">
    <property type="entry name" value="PDZ"/>
    <property type="match status" value="1"/>
</dbReference>
<name>A0A1W1CIT5_9ZZZZ</name>
<evidence type="ECO:0000259" key="1">
    <source>
        <dbReference type="PROSITE" id="PS50106"/>
    </source>
</evidence>
<dbReference type="Gene3D" id="2.30.42.10">
    <property type="match status" value="1"/>
</dbReference>
<dbReference type="InterPro" id="IPR021109">
    <property type="entry name" value="Peptidase_aspartic_dom_sf"/>
</dbReference>
<feature type="domain" description="PDZ" evidence="1">
    <location>
        <begin position="270"/>
        <end position="337"/>
    </location>
</feature>
<evidence type="ECO:0000313" key="2">
    <source>
        <dbReference type="EMBL" id="SFV65694.1"/>
    </source>
</evidence>
<dbReference type="AlphaFoldDB" id="A0A1W1CIT5"/>
<organism evidence="2">
    <name type="scientific">hydrothermal vent metagenome</name>
    <dbReference type="NCBI Taxonomy" id="652676"/>
    <lineage>
        <taxon>unclassified sequences</taxon>
        <taxon>metagenomes</taxon>
        <taxon>ecological metagenomes</taxon>
    </lineage>
</organism>
<dbReference type="InterPro" id="IPR034122">
    <property type="entry name" value="Retropepsin-like_bacterial"/>
</dbReference>
<dbReference type="InterPro" id="IPR036034">
    <property type="entry name" value="PDZ_sf"/>
</dbReference>
<dbReference type="SUPFAM" id="SSF50630">
    <property type="entry name" value="Acid proteases"/>
    <property type="match status" value="1"/>
</dbReference>
<dbReference type="Pfam" id="PF13650">
    <property type="entry name" value="Asp_protease_2"/>
    <property type="match status" value="1"/>
</dbReference>
<dbReference type="Gene3D" id="2.40.70.10">
    <property type="entry name" value="Acid Proteases"/>
    <property type="match status" value="2"/>
</dbReference>
<gene>
    <name evidence="2" type="ORF">MNB_SM-4-1004</name>
</gene>
<proteinExistence type="predicted"/>
<dbReference type="PROSITE" id="PS50106">
    <property type="entry name" value="PDZ"/>
    <property type="match status" value="1"/>
</dbReference>
<accession>A0A1W1CIT5</accession>
<reference evidence="2" key="1">
    <citation type="submission" date="2016-10" db="EMBL/GenBank/DDBJ databases">
        <authorList>
            <person name="de Groot N.N."/>
        </authorList>
    </citation>
    <scope>NUCLEOTIDE SEQUENCE</scope>
</reference>
<dbReference type="CDD" id="cd05483">
    <property type="entry name" value="retropepsin_like_bacteria"/>
    <property type="match status" value="1"/>
</dbReference>